<name>A0A7M7MJF9_VARDE</name>
<dbReference type="OrthoDB" id="67027at2759"/>
<dbReference type="GO" id="GO:0046872">
    <property type="term" value="F:metal ion binding"/>
    <property type="evidence" value="ECO:0007669"/>
    <property type="project" value="UniProtKB-KW"/>
</dbReference>
<keyword evidence="16" id="KW-0334">Gonadal differentiation</keyword>
<keyword evidence="14" id="KW-0460">Magnesium</keyword>
<dbReference type="InterPro" id="IPR014720">
    <property type="entry name" value="dsRBD_dom"/>
</dbReference>
<dbReference type="PANTHER" id="PTHR11207:SF0">
    <property type="entry name" value="RIBONUCLEASE 3"/>
    <property type="match status" value="1"/>
</dbReference>
<dbReference type="EnsemblMetazoa" id="XM_022815319">
    <property type="protein sequence ID" value="XP_022671054"/>
    <property type="gene ID" value="LOC111254449"/>
</dbReference>
<dbReference type="Gene3D" id="1.10.1520.10">
    <property type="entry name" value="Ribonuclease III domain"/>
    <property type="match status" value="2"/>
</dbReference>
<dbReference type="InterPro" id="IPR000999">
    <property type="entry name" value="RNase_III_dom"/>
</dbReference>
<dbReference type="Pfam" id="PF00636">
    <property type="entry name" value="Ribonuclease_3"/>
    <property type="match status" value="1"/>
</dbReference>
<evidence type="ECO:0000256" key="24">
    <source>
        <dbReference type="SAM" id="MobiDB-lite"/>
    </source>
</evidence>
<dbReference type="InterPro" id="IPR011907">
    <property type="entry name" value="RNase_III"/>
</dbReference>
<evidence type="ECO:0000256" key="23">
    <source>
        <dbReference type="PROSITE-ProRule" id="PRU00266"/>
    </source>
</evidence>
<keyword evidence="17" id="KW-0464">Manganese</keyword>
<protein>
    <recommendedName>
        <fullName evidence="7">Ribonuclease 3</fullName>
        <ecNumber evidence="6">3.1.26.3</ecNumber>
    </recommendedName>
    <alternativeName>
        <fullName evidence="19">Ribonuclease III</fullName>
    </alternativeName>
    <alternativeName>
        <fullName evidence="21 22">protein Drosha</fullName>
    </alternativeName>
</protein>
<proteinExistence type="inferred from homology"/>
<dbReference type="GO" id="GO:0004525">
    <property type="term" value="F:ribonuclease III activity"/>
    <property type="evidence" value="ECO:0007669"/>
    <property type="project" value="UniProtKB-EC"/>
</dbReference>
<evidence type="ECO:0000256" key="5">
    <source>
        <dbReference type="ARBA" id="ARBA00010183"/>
    </source>
</evidence>
<dbReference type="CDD" id="cd00593">
    <property type="entry name" value="RIBOc"/>
    <property type="match status" value="2"/>
</dbReference>
<dbReference type="InParanoid" id="A0A7M7MJF9"/>
<dbReference type="PROSITE" id="PS00517">
    <property type="entry name" value="RNASE_3_1"/>
    <property type="match status" value="1"/>
</dbReference>
<dbReference type="InterPro" id="IPR058938">
    <property type="entry name" value="Helical_CED_Drosha"/>
</dbReference>
<feature type="compositionally biased region" description="Basic residues" evidence="24">
    <location>
        <begin position="478"/>
        <end position="501"/>
    </location>
</feature>
<dbReference type="FunCoup" id="A0A7M7MJF9">
    <property type="interactions" value="1823"/>
</dbReference>
<dbReference type="RefSeq" id="XP_022671054.1">
    <property type="nucleotide sequence ID" value="XM_022815319.1"/>
</dbReference>
<evidence type="ECO:0000256" key="19">
    <source>
        <dbReference type="ARBA" id="ARBA00032486"/>
    </source>
</evidence>
<evidence type="ECO:0000256" key="20">
    <source>
        <dbReference type="ARBA" id="ARBA00060285"/>
    </source>
</evidence>
<keyword evidence="16" id="KW-0221">Differentiation</keyword>
<dbReference type="SMART" id="SM00358">
    <property type="entry name" value="DSRM"/>
    <property type="match status" value="1"/>
</dbReference>
<dbReference type="GO" id="GO:0070877">
    <property type="term" value="C:microprocessor complex"/>
    <property type="evidence" value="ECO:0007669"/>
    <property type="project" value="TreeGrafter"/>
</dbReference>
<evidence type="ECO:0000256" key="6">
    <source>
        <dbReference type="ARBA" id="ARBA00012177"/>
    </source>
</evidence>
<feature type="compositionally biased region" description="Basic and acidic residues" evidence="24">
    <location>
        <begin position="461"/>
        <end position="477"/>
    </location>
</feature>
<keyword evidence="18" id="KW-0539">Nucleus</keyword>
<dbReference type="FunFam" id="3.30.160.20:FF:000012">
    <property type="entry name" value="Drosha ribonuclease III"/>
    <property type="match status" value="1"/>
</dbReference>
<keyword evidence="8" id="KW-0690">Ribosome biogenesis</keyword>
<evidence type="ECO:0000256" key="14">
    <source>
        <dbReference type="ARBA" id="ARBA00022842"/>
    </source>
</evidence>
<dbReference type="RefSeq" id="XP_022671061.1">
    <property type="nucleotide sequence ID" value="XM_022815326.1"/>
</dbReference>
<sequence>MYKQNSDGGLVDAAVVDAAISVSSQHPHTATSRWLAGVQQHHQQQHYNHQQQQQHSQQQQQPQQHPRQHQQQPCLLEQMAASGSHQPPQAHTLPATLLGPPGLLAAGVAGGISGMAAAAAAAQLGVGQMSTMSSVHHHLGHLGVGGAGIVGMGGMGAAVGGGMGMPLVHVSPDVAVQAGLNAAVVNNQFNAAAAAAGHHHPATMAVNQATMAAAGGCMGAAAMGAAAAGVMYPQMMNDMMMQNGVVGKHLPGLAAAANVNLQLNLQHSMQQRMQHLQPQNHQQQQVQQQQHSNGASTVAAVAAAAAGVTDGHIPTSSALAGLWTPAPSASPVISTVGSLPLISPVPVTSPSSLLQVVPGTPVPRDNELARFDDARLRYDGNAVASKVDCTVSGPLQNNNHHPNSRLYRISSTDYNNYADINLKIKREPSYSSRSRSKSRRSPSGRGSRWSNRSRSPLKRPLKIERSRSPSCRAERHRSSSHRVNNKSPPRSHHDSRSRRPLSRSASYRKLNSRETNGTTPNERNSSHYRHQPPLPPRTGSRQHRDHRSIKSDRARDREKEKEEKEFRFSSDNYSSDEGEVGTKEISEEDYRMEIASYTRCCPAELYFTKDNNNELRKEETRSTERFEKLLTEFEEELLKRAERTRSTQAPYERPKRKPHICMHYKKKQKRQNRQENGTKTGIILSSDSSSDSSDTEWCSSEEEDNVTELELKKKHPYRLHEELWFNDPGEMNDGPLCRCSVKAKRTGIRHNLFPGEAPPSPACDPSSNNAGRLFHYRVAITPRTNFALKRFPTVIRHDNHDFIFEGFSLFSHYKLPDNLPSCRIIRYNIEYLIAYIPEEFPSNFTVRGLDLLSDYLFKELLELVDINWRLNDQPSNEGCPQFHVMPRFVRPLPEKGKELLSLNLIIGHLLKNNRPLVSREGIPKLAKLDAAAWIDMVEAKVKGQLVTRPGMKPCSLRVDQLDREPSLENSTQFPVIVHFGMRPAQLSYAGNPKYQKALKELTKLKKYLATKAKVDYQDKARLAKKEKALQDLKQAQELKRDVTVVLSSEGFYRTGLRSDVAQHALVVPVLIGHLRFHRSLYRLEENLKLKFNDRLLLQLALTHPSYRENFGTNPDHARNSMTNCGMRQPEYGDRRVLYLYSRKRGIKMLLSIMSRLAKDIETASTVHHYERLEFLGDAVIEFLSSIHLFHMFPDVEEGGLATYRAAIVQNQHLAVLAKKLQLDEFMLYAHGSDLCHDLELKHAMANSLEALMGAIFLDHGIEHVDRVFGETLFRPSAVTTANCATVTSGHRAMNWGLECAELLERWCNYRRHPLQLQEPDGDRRWIEHYPVLQKLTNFEKQIGVEFTHIRLLARAFTHRSVGFNNLTLGSNQRLEFLGDTVLQLVSSEYLYKFFPEHHEGHLSLLRSSIVNNRTQAVVHDDLGMLEYSMYPLSQNGLKVKDRADILEAFLGALFVDKGLDYCRRFCQVVFFPRLEHFIRNQDWNDPKSKLQQCCLTLRHMSNGQPEIPLYKVIDSSGPTNTRRYTVAVYFRGRRMATASGHSIKEAQWQAASLALANYKEFFNHKVVEDIIKGPSGRQESYERSKEDRVTTAAISATSTSLQGIITTATVATDSGNTASNGGSGGGSRGEGRKCREDWVNGNSHKRLSFEKDNRQNGHRSDYERDRRDQRPASHRLFRDSSVRDSRDSRDYSRESREPRETKDARDERGRGDAGFRDSFGRDRDRSRWQR</sequence>
<feature type="compositionally biased region" description="Low complexity" evidence="24">
    <location>
        <begin position="39"/>
        <end position="72"/>
    </location>
</feature>
<evidence type="ECO:0000256" key="13">
    <source>
        <dbReference type="ARBA" id="ARBA00022801"/>
    </source>
</evidence>
<dbReference type="Proteomes" id="UP000594260">
    <property type="component" value="Unplaced"/>
</dbReference>
<dbReference type="EC" id="3.1.26.3" evidence="6"/>
<dbReference type="EnsemblMetazoa" id="XM_022815341">
    <property type="protein sequence ID" value="XP_022671076"/>
    <property type="gene ID" value="LOC111254449"/>
</dbReference>
<evidence type="ECO:0000256" key="15">
    <source>
        <dbReference type="ARBA" id="ARBA00022884"/>
    </source>
</evidence>
<evidence type="ECO:0000313" key="27">
    <source>
        <dbReference type="EnsemblMetazoa" id="XP_022671061"/>
    </source>
</evidence>
<keyword evidence="28" id="KW-1185">Reference proteome</keyword>
<evidence type="ECO:0000256" key="9">
    <source>
        <dbReference type="ARBA" id="ARBA00022722"/>
    </source>
</evidence>
<evidence type="ECO:0000256" key="10">
    <source>
        <dbReference type="ARBA" id="ARBA00022723"/>
    </source>
</evidence>
<dbReference type="InterPro" id="IPR036389">
    <property type="entry name" value="RNase_III_sf"/>
</dbReference>
<dbReference type="RefSeq" id="XP_022671085.1">
    <property type="nucleotide sequence ID" value="XM_022815350.1"/>
</dbReference>
<evidence type="ECO:0000256" key="3">
    <source>
        <dbReference type="ARBA" id="ARBA00001946"/>
    </source>
</evidence>
<feature type="compositionally biased region" description="Low complexity" evidence="24">
    <location>
        <begin position="274"/>
        <end position="291"/>
    </location>
</feature>
<dbReference type="Gene3D" id="3.30.160.20">
    <property type="match status" value="1"/>
</dbReference>
<dbReference type="GO" id="GO:0031053">
    <property type="term" value="P:primary miRNA processing"/>
    <property type="evidence" value="ECO:0007669"/>
    <property type="project" value="TreeGrafter"/>
</dbReference>
<dbReference type="FunFam" id="1.10.1520.10:FF:000002">
    <property type="entry name" value="Drosha ribonuclease III"/>
    <property type="match status" value="1"/>
</dbReference>
<dbReference type="GO" id="GO:0003723">
    <property type="term" value="F:RNA binding"/>
    <property type="evidence" value="ECO:0007669"/>
    <property type="project" value="UniProtKB-UniRule"/>
</dbReference>
<dbReference type="CTD" id="29102"/>
<feature type="region of interest" description="Disordered" evidence="24">
    <location>
        <begin position="1612"/>
        <end position="1730"/>
    </location>
</feature>
<comment type="similarity">
    <text evidence="5">Belongs to the ribonuclease III family.</text>
</comment>
<feature type="compositionally biased region" description="Basic and acidic residues" evidence="24">
    <location>
        <begin position="1629"/>
        <end position="1638"/>
    </location>
</feature>
<evidence type="ECO:0000259" key="26">
    <source>
        <dbReference type="PROSITE" id="PS50142"/>
    </source>
</evidence>
<evidence type="ECO:0000259" key="25">
    <source>
        <dbReference type="PROSITE" id="PS50137"/>
    </source>
</evidence>
<feature type="domain" description="DRBM" evidence="25">
    <location>
        <begin position="1485"/>
        <end position="1560"/>
    </location>
</feature>
<dbReference type="InterPro" id="IPR044442">
    <property type="entry name" value="RNAse_III_DSRM__animal"/>
</dbReference>
<comment type="function">
    <text evidence="20">Executes the initial step of microRNA (miRNA) processing in the nucleus, that is the cleavage of pri-miRNA to release pre-miRNA. Involved in pre-rRNA processing. Cleaves double-strand RNA and does not cleave single-strand RNA. Involved in fertility. Required for the function or synthesis of the let-7 miRNA.</text>
</comment>
<evidence type="ECO:0000256" key="11">
    <source>
        <dbReference type="ARBA" id="ARBA00022737"/>
    </source>
</evidence>
<dbReference type="GO" id="GO:0031054">
    <property type="term" value="P:pre-miRNA processing"/>
    <property type="evidence" value="ECO:0007669"/>
    <property type="project" value="InterPro"/>
</dbReference>
<evidence type="ECO:0000256" key="7">
    <source>
        <dbReference type="ARBA" id="ARBA00017706"/>
    </source>
</evidence>
<feature type="domain" description="RNase III" evidence="26">
    <location>
        <begin position="1080"/>
        <end position="1260"/>
    </location>
</feature>
<comment type="subcellular location">
    <subcellularLocation>
        <location evidence="4">Nucleus</location>
    </subcellularLocation>
</comment>
<feature type="compositionally biased region" description="Basic and acidic residues" evidence="24">
    <location>
        <begin position="548"/>
        <end position="568"/>
    </location>
</feature>
<dbReference type="EnsemblMetazoa" id="XM_022815326">
    <property type="protein sequence ID" value="XP_022671061"/>
    <property type="gene ID" value="LOC111254449"/>
</dbReference>
<evidence type="ECO:0000256" key="1">
    <source>
        <dbReference type="ARBA" id="ARBA00000109"/>
    </source>
</evidence>
<feature type="region of interest" description="Disordered" evidence="24">
    <location>
        <begin position="425"/>
        <end position="585"/>
    </location>
</feature>
<evidence type="ECO:0000256" key="2">
    <source>
        <dbReference type="ARBA" id="ARBA00001936"/>
    </source>
</evidence>
<keyword evidence="9" id="KW-0540">Nuclease</keyword>
<comment type="cofactor">
    <cofactor evidence="2">
        <name>Mn(2+)</name>
        <dbReference type="ChEBI" id="CHEBI:29035"/>
    </cofactor>
</comment>
<dbReference type="SMART" id="SM00535">
    <property type="entry name" value="RIBOc"/>
    <property type="match status" value="2"/>
</dbReference>
<dbReference type="SUPFAM" id="SSF54768">
    <property type="entry name" value="dsRNA-binding domain-like"/>
    <property type="match status" value="1"/>
</dbReference>
<keyword evidence="13" id="KW-0378">Hydrolase</keyword>
<comment type="catalytic activity">
    <reaction evidence="1">
        <text>Endonucleolytic cleavage to 5'-phosphomonoester.</text>
        <dbReference type="EC" id="3.1.26.3"/>
    </reaction>
</comment>
<evidence type="ECO:0000256" key="17">
    <source>
        <dbReference type="ARBA" id="ARBA00023211"/>
    </source>
</evidence>
<dbReference type="HAMAP" id="MF_00104">
    <property type="entry name" value="RNase_III"/>
    <property type="match status" value="1"/>
</dbReference>
<feature type="compositionally biased region" description="Low complexity" evidence="24">
    <location>
        <begin position="443"/>
        <end position="454"/>
    </location>
</feature>
<feature type="region of interest" description="Disordered" evidence="24">
    <location>
        <begin position="31"/>
        <end position="72"/>
    </location>
</feature>
<evidence type="ECO:0000313" key="28">
    <source>
        <dbReference type="Proteomes" id="UP000594260"/>
    </source>
</evidence>
<dbReference type="KEGG" id="vde:111254449"/>
<evidence type="ECO:0000256" key="22">
    <source>
        <dbReference type="ARBA" id="ARBA00083702"/>
    </source>
</evidence>
<dbReference type="GO" id="GO:0006364">
    <property type="term" value="P:rRNA processing"/>
    <property type="evidence" value="ECO:0007669"/>
    <property type="project" value="InterPro"/>
</dbReference>
<evidence type="ECO:0000256" key="12">
    <source>
        <dbReference type="ARBA" id="ARBA00022759"/>
    </source>
</evidence>
<dbReference type="GeneID" id="111254449"/>
<reference evidence="27" key="1">
    <citation type="submission" date="2021-01" db="UniProtKB">
        <authorList>
            <consortium name="EnsemblMetazoa"/>
        </authorList>
    </citation>
    <scope>IDENTIFICATION</scope>
</reference>
<dbReference type="PROSITE" id="PS50142">
    <property type="entry name" value="RNASE_3_2"/>
    <property type="match status" value="2"/>
</dbReference>
<keyword evidence="12" id="KW-0255">Endonuclease</keyword>
<dbReference type="Pfam" id="PF14622">
    <property type="entry name" value="Ribonucleas_3_3"/>
    <property type="match status" value="1"/>
</dbReference>
<evidence type="ECO:0000256" key="21">
    <source>
        <dbReference type="ARBA" id="ARBA00078955"/>
    </source>
</evidence>
<organism evidence="27 28">
    <name type="scientific">Varroa destructor</name>
    <name type="common">Honeybee mite</name>
    <dbReference type="NCBI Taxonomy" id="109461"/>
    <lineage>
        <taxon>Eukaryota</taxon>
        <taxon>Metazoa</taxon>
        <taxon>Ecdysozoa</taxon>
        <taxon>Arthropoda</taxon>
        <taxon>Chelicerata</taxon>
        <taxon>Arachnida</taxon>
        <taxon>Acari</taxon>
        <taxon>Parasitiformes</taxon>
        <taxon>Mesostigmata</taxon>
        <taxon>Gamasina</taxon>
        <taxon>Dermanyssoidea</taxon>
        <taxon>Varroidae</taxon>
        <taxon>Varroa</taxon>
    </lineage>
</organism>
<feature type="domain" description="RNase III" evidence="26">
    <location>
        <begin position="1335"/>
        <end position="1458"/>
    </location>
</feature>
<dbReference type="EnsemblMetazoa" id="XM_022815350">
    <property type="protein sequence ID" value="XP_022671085"/>
    <property type="gene ID" value="LOC111254449"/>
</dbReference>
<dbReference type="EnsemblMetazoa" id="XM_022815331">
    <property type="protein sequence ID" value="XP_022671066"/>
    <property type="gene ID" value="LOC111254449"/>
</dbReference>
<keyword evidence="15 23" id="KW-0694">RNA-binding</keyword>
<evidence type="ECO:0000256" key="16">
    <source>
        <dbReference type="ARBA" id="ARBA00023156"/>
    </source>
</evidence>
<dbReference type="PROSITE" id="PS50137">
    <property type="entry name" value="DS_RBD"/>
    <property type="match status" value="1"/>
</dbReference>
<keyword evidence="11" id="KW-0677">Repeat</keyword>
<dbReference type="GO" id="GO:0007506">
    <property type="term" value="P:gonadal mesoderm development"/>
    <property type="evidence" value="ECO:0007669"/>
    <property type="project" value="UniProtKB-KW"/>
</dbReference>
<evidence type="ECO:0000256" key="4">
    <source>
        <dbReference type="ARBA" id="ARBA00004123"/>
    </source>
</evidence>
<evidence type="ECO:0000256" key="8">
    <source>
        <dbReference type="ARBA" id="ARBA00022517"/>
    </source>
</evidence>
<comment type="cofactor">
    <cofactor evidence="3">
        <name>Mg(2+)</name>
        <dbReference type="ChEBI" id="CHEBI:18420"/>
    </cofactor>
</comment>
<feature type="compositionally biased region" description="Low complexity" evidence="24">
    <location>
        <begin position="685"/>
        <end position="698"/>
    </location>
</feature>
<accession>A0A7M7MJF9</accession>
<feature type="compositionally biased region" description="Polar residues" evidence="24">
    <location>
        <begin position="513"/>
        <end position="523"/>
    </location>
</feature>
<dbReference type="CDD" id="cd19877">
    <property type="entry name" value="DSRM_RNAse_III_meta_like"/>
    <property type="match status" value="1"/>
</dbReference>
<dbReference type="SUPFAM" id="SSF69065">
    <property type="entry name" value="RNase III domain-like"/>
    <property type="match status" value="2"/>
</dbReference>
<dbReference type="PANTHER" id="PTHR11207">
    <property type="entry name" value="RIBONUCLEASE III"/>
    <property type="match status" value="1"/>
</dbReference>
<dbReference type="RefSeq" id="XP_022671076.1">
    <property type="nucleotide sequence ID" value="XM_022815341.1"/>
</dbReference>
<dbReference type="RefSeq" id="XP_022671066.1">
    <property type="nucleotide sequence ID" value="XM_022815331.1"/>
</dbReference>
<keyword evidence="10" id="KW-0479">Metal-binding</keyword>
<feature type="region of interest" description="Disordered" evidence="24">
    <location>
        <begin position="665"/>
        <end position="705"/>
    </location>
</feature>
<feature type="compositionally biased region" description="Basic and acidic residues" evidence="24">
    <location>
        <begin position="1647"/>
        <end position="1730"/>
    </location>
</feature>
<dbReference type="Pfam" id="PF26050">
    <property type="entry name" value="Helical_CED_Drosha"/>
    <property type="match status" value="1"/>
</dbReference>
<feature type="region of interest" description="Disordered" evidence="24">
    <location>
        <begin position="274"/>
        <end position="294"/>
    </location>
</feature>
<evidence type="ECO:0000256" key="18">
    <source>
        <dbReference type="ARBA" id="ARBA00023242"/>
    </source>
</evidence>
<dbReference type="Pfam" id="PF00035">
    <property type="entry name" value="dsrm"/>
    <property type="match status" value="1"/>
</dbReference>